<feature type="binding site" evidence="7">
    <location>
        <position position="107"/>
    </location>
    <ligand>
        <name>Zn(2+)</name>
        <dbReference type="ChEBI" id="CHEBI:29105"/>
        <label>1</label>
    </ligand>
</feature>
<dbReference type="InterPro" id="IPR035680">
    <property type="entry name" value="Clx_II_MBL"/>
</dbReference>
<gene>
    <name evidence="7" type="primary">gloB</name>
    <name evidence="9" type="ORF">SAMN00017477_2002</name>
</gene>
<feature type="domain" description="Metallo-beta-lactamase" evidence="8">
    <location>
        <begin position="11"/>
        <end position="162"/>
    </location>
</feature>
<dbReference type="InterPro" id="IPR032282">
    <property type="entry name" value="HAGH_C"/>
</dbReference>
<comment type="function">
    <text evidence="7">Thiolesterase that catalyzes the hydrolysis of S-D-lactoyl-glutathione to form glutathione and D-lactic acid.</text>
</comment>
<evidence type="ECO:0000256" key="2">
    <source>
        <dbReference type="ARBA" id="ARBA00004963"/>
    </source>
</evidence>
<feature type="binding site" evidence="7">
    <location>
        <position position="54"/>
    </location>
    <ligand>
        <name>Zn(2+)</name>
        <dbReference type="ChEBI" id="CHEBI:29105"/>
        <label>1</label>
    </ligand>
</feature>
<comment type="cofactor">
    <cofactor evidence="7">
        <name>Zn(2+)</name>
        <dbReference type="ChEBI" id="CHEBI:29105"/>
    </cofactor>
    <text evidence="7">Binds 2 Zn(2+) ions per subunit.</text>
</comment>
<dbReference type="PANTHER" id="PTHR43705">
    <property type="entry name" value="HYDROXYACYLGLUTATHIONE HYDROLASE"/>
    <property type="match status" value="1"/>
</dbReference>
<keyword evidence="10" id="KW-1185">Reference proteome</keyword>
<keyword evidence="5 7" id="KW-0378">Hydrolase</keyword>
<dbReference type="AlphaFoldDB" id="A0A1W1VHZ0"/>
<comment type="similarity">
    <text evidence="3 7">Belongs to the metallo-beta-lactamase superfamily. Glyoxalase II family.</text>
</comment>
<dbReference type="SMART" id="SM00849">
    <property type="entry name" value="Lactamase_B"/>
    <property type="match status" value="1"/>
</dbReference>
<dbReference type="Pfam" id="PF00753">
    <property type="entry name" value="Lactamase_B"/>
    <property type="match status" value="1"/>
</dbReference>
<evidence type="ECO:0000256" key="4">
    <source>
        <dbReference type="ARBA" id="ARBA00022723"/>
    </source>
</evidence>
<dbReference type="InterPro" id="IPR001279">
    <property type="entry name" value="Metallo-B-lactamas"/>
</dbReference>
<feature type="binding site" evidence="7">
    <location>
        <position position="124"/>
    </location>
    <ligand>
        <name>Zn(2+)</name>
        <dbReference type="ChEBI" id="CHEBI:29105"/>
        <label>2</label>
    </ligand>
</feature>
<organism evidence="9 10">
    <name type="scientific">Peptoniphilus asaccharolyticus DSM 20463</name>
    <dbReference type="NCBI Taxonomy" id="573058"/>
    <lineage>
        <taxon>Bacteria</taxon>
        <taxon>Bacillati</taxon>
        <taxon>Bacillota</taxon>
        <taxon>Tissierellia</taxon>
        <taxon>Tissierellales</taxon>
        <taxon>Peptoniphilaceae</taxon>
        <taxon>Peptoniphilus</taxon>
    </lineage>
</organism>
<comment type="subunit">
    <text evidence="7">Monomer.</text>
</comment>
<evidence type="ECO:0000313" key="9">
    <source>
        <dbReference type="EMBL" id="SMB92972.1"/>
    </source>
</evidence>
<proteinExistence type="inferred from homology"/>
<evidence type="ECO:0000256" key="5">
    <source>
        <dbReference type="ARBA" id="ARBA00022801"/>
    </source>
</evidence>
<dbReference type="CDD" id="cd07723">
    <property type="entry name" value="hydroxyacylglutathione_hydrolase_MBL-fold"/>
    <property type="match status" value="1"/>
</dbReference>
<comment type="pathway">
    <text evidence="2 7">Secondary metabolite metabolism; methylglyoxal degradation; (R)-lactate from methylglyoxal: step 2/2.</text>
</comment>
<dbReference type="OrthoDB" id="9802897at2"/>
<dbReference type="InterPro" id="IPR036866">
    <property type="entry name" value="RibonucZ/Hydroxyglut_hydro"/>
</dbReference>
<evidence type="ECO:0000256" key="3">
    <source>
        <dbReference type="ARBA" id="ARBA00006759"/>
    </source>
</evidence>
<evidence type="ECO:0000256" key="1">
    <source>
        <dbReference type="ARBA" id="ARBA00001623"/>
    </source>
</evidence>
<feature type="binding site" evidence="7">
    <location>
        <position position="162"/>
    </location>
    <ligand>
        <name>Zn(2+)</name>
        <dbReference type="ChEBI" id="CHEBI:29105"/>
        <label>2</label>
    </ligand>
</feature>
<feature type="binding site" evidence="7">
    <location>
        <position position="124"/>
    </location>
    <ligand>
        <name>Zn(2+)</name>
        <dbReference type="ChEBI" id="CHEBI:29105"/>
        <label>1</label>
    </ligand>
</feature>
<feature type="binding site" evidence="7">
    <location>
        <position position="57"/>
    </location>
    <ligand>
        <name>Zn(2+)</name>
        <dbReference type="ChEBI" id="CHEBI:29105"/>
        <label>2</label>
    </ligand>
</feature>
<dbReference type="HAMAP" id="MF_01374">
    <property type="entry name" value="Glyoxalase_2"/>
    <property type="match status" value="1"/>
</dbReference>
<dbReference type="EMBL" id="FWWR01000017">
    <property type="protein sequence ID" value="SMB92972.1"/>
    <property type="molecule type" value="Genomic_DNA"/>
</dbReference>
<dbReference type="GO" id="GO:0004416">
    <property type="term" value="F:hydroxyacylglutathione hydrolase activity"/>
    <property type="evidence" value="ECO:0007669"/>
    <property type="project" value="UniProtKB-UniRule"/>
</dbReference>
<dbReference type="STRING" id="573058.SAMN00017477_2002"/>
<dbReference type="PANTHER" id="PTHR43705:SF1">
    <property type="entry name" value="HYDROXYACYLGLUTATHIONE HYDROLASE GLOB"/>
    <property type="match status" value="1"/>
</dbReference>
<dbReference type="InterPro" id="IPR050110">
    <property type="entry name" value="Glyoxalase_II_hydrolase"/>
</dbReference>
<evidence type="ECO:0000313" key="10">
    <source>
        <dbReference type="Proteomes" id="UP000192368"/>
    </source>
</evidence>
<dbReference type="RefSeq" id="WP_084231514.1">
    <property type="nucleotide sequence ID" value="NZ_FWWR01000017.1"/>
</dbReference>
<dbReference type="SUPFAM" id="SSF56281">
    <property type="entry name" value="Metallo-hydrolase/oxidoreductase"/>
    <property type="match status" value="1"/>
</dbReference>
<dbReference type="EC" id="3.1.2.6" evidence="7"/>
<reference evidence="10" key="1">
    <citation type="submission" date="2017-04" db="EMBL/GenBank/DDBJ databases">
        <authorList>
            <person name="Varghese N."/>
            <person name="Submissions S."/>
        </authorList>
    </citation>
    <scope>NUCLEOTIDE SEQUENCE [LARGE SCALE GENOMIC DNA]</scope>
    <source>
        <strain evidence="10">DSM 20463</strain>
    </source>
</reference>
<dbReference type="UniPathway" id="UPA00619">
    <property type="reaction ID" value="UER00676"/>
</dbReference>
<dbReference type="Pfam" id="PF16123">
    <property type="entry name" value="HAGH_C"/>
    <property type="match status" value="1"/>
</dbReference>
<protein>
    <recommendedName>
        <fullName evidence="7">Hydroxyacylglutathione hydrolase</fullName>
        <ecNumber evidence="7">3.1.2.6</ecNumber>
    </recommendedName>
    <alternativeName>
        <fullName evidence="7">Glyoxalase II</fullName>
        <shortName evidence="7">Glx II</shortName>
    </alternativeName>
</protein>
<dbReference type="GO" id="GO:0019243">
    <property type="term" value="P:methylglyoxal catabolic process to D-lactate via S-lactoyl-glutathione"/>
    <property type="evidence" value="ECO:0007669"/>
    <property type="project" value="UniProtKB-UniRule"/>
</dbReference>
<dbReference type="GO" id="GO:0046872">
    <property type="term" value="F:metal ion binding"/>
    <property type="evidence" value="ECO:0007669"/>
    <property type="project" value="UniProtKB-KW"/>
</dbReference>
<sequence>MKIVPIRAFKDNYIWAIVDERDLVVVDPGESKPVIDFIEEQILSLKAILLTHKHSDHTGGVEELVERYKPTVYGPSETKNLNSNSLSDGDEIEVLNRGFRVIKTAGHTEEHISYLVEDNLFCGDSLFLAGCGRVFTGDYEEQYRTIQKFKSLDDGVKVYAAHEYSVTNLNFAREVKPCEDVELVMNKVSKLISKDLPSLPSNIGCERKINPFFKAKDIVEFKGFRDIRDNF</sequence>
<dbReference type="InterPro" id="IPR017782">
    <property type="entry name" value="Hydroxyacylglutathione_Hdrlase"/>
</dbReference>
<evidence type="ECO:0000256" key="6">
    <source>
        <dbReference type="ARBA" id="ARBA00022833"/>
    </source>
</evidence>
<dbReference type="Gene3D" id="3.60.15.10">
    <property type="entry name" value="Ribonuclease Z/Hydroxyacylglutathione hydrolase-like"/>
    <property type="match status" value="1"/>
</dbReference>
<evidence type="ECO:0000256" key="7">
    <source>
        <dbReference type="HAMAP-Rule" id="MF_01374"/>
    </source>
</evidence>
<dbReference type="NCBIfam" id="TIGR03413">
    <property type="entry name" value="GSH_gloB"/>
    <property type="match status" value="1"/>
</dbReference>
<dbReference type="Proteomes" id="UP000192368">
    <property type="component" value="Unassembled WGS sequence"/>
</dbReference>
<feature type="binding site" evidence="7">
    <location>
        <position position="56"/>
    </location>
    <ligand>
        <name>Zn(2+)</name>
        <dbReference type="ChEBI" id="CHEBI:29105"/>
        <label>2</label>
    </ligand>
</feature>
<name>A0A1W1VHZ0_PEPAS</name>
<keyword evidence="4 7" id="KW-0479">Metal-binding</keyword>
<evidence type="ECO:0000259" key="8">
    <source>
        <dbReference type="SMART" id="SM00849"/>
    </source>
</evidence>
<keyword evidence="6 7" id="KW-0862">Zinc</keyword>
<accession>A0A1W1VHZ0</accession>
<comment type="catalytic activity">
    <reaction evidence="1 7">
        <text>an S-(2-hydroxyacyl)glutathione + H2O = a 2-hydroxy carboxylate + glutathione + H(+)</text>
        <dbReference type="Rhea" id="RHEA:21864"/>
        <dbReference type="ChEBI" id="CHEBI:15377"/>
        <dbReference type="ChEBI" id="CHEBI:15378"/>
        <dbReference type="ChEBI" id="CHEBI:57925"/>
        <dbReference type="ChEBI" id="CHEBI:58896"/>
        <dbReference type="ChEBI" id="CHEBI:71261"/>
        <dbReference type="EC" id="3.1.2.6"/>
    </reaction>
</comment>
<feature type="binding site" evidence="7">
    <location>
        <position position="52"/>
    </location>
    <ligand>
        <name>Zn(2+)</name>
        <dbReference type="ChEBI" id="CHEBI:29105"/>
        <label>1</label>
    </ligand>
</feature>